<dbReference type="InterPro" id="IPR050057">
    <property type="entry name" value="Prokaryotic/Mito_RF"/>
</dbReference>
<protein>
    <submittedName>
        <fullName evidence="4">Peptide chain release factor 1</fullName>
    </submittedName>
</protein>
<proteinExistence type="inferred from homology"/>
<dbReference type="Pfam" id="PF00472">
    <property type="entry name" value="RF-1"/>
    <property type="match status" value="1"/>
</dbReference>
<name>A0A345AUY2_9CAUD</name>
<keyword evidence="5" id="KW-1185">Reference proteome</keyword>
<organism evidence="4 5">
    <name type="scientific">Acinetobacter phage vB_ApiM_fHyAci03</name>
    <dbReference type="NCBI Taxonomy" id="2269366"/>
    <lineage>
        <taxon>Viruses</taxon>
        <taxon>Duplodnaviria</taxon>
        <taxon>Heunggongvirae</taxon>
        <taxon>Uroviricota</taxon>
        <taxon>Caudoviricetes</taxon>
        <taxon>Pantevenvirales</taxon>
        <taxon>Straboviridae</taxon>
        <taxon>Twarogvirinae</taxon>
        <taxon>Lazarusvirus</taxon>
        <taxon>Lazarusvirus fhyacithree</taxon>
    </lineage>
</organism>
<sequence>MDYSFKPSELRIDEYRTSGARRWVNRPFNAVRVTHLPTGLIAESANKRSQYLNRSAAIAKLDRMLKERLFYEPTQTYS</sequence>
<feature type="domain" description="Prokaryotic-type class I peptide chain release factors" evidence="3">
    <location>
        <begin position="4"/>
        <end position="67"/>
    </location>
</feature>
<evidence type="ECO:0000313" key="5">
    <source>
        <dbReference type="Proteomes" id="UP000255697"/>
    </source>
</evidence>
<accession>A0A345AUY2</accession>
<dbReference type="InterPro" id="IPR045853">
    <property type="entry name" value="Pep_chain_release_fac_I_sf"/>
</dbReference>
<dbReference type="InterPro" id="IPR000352">
    <property type="entry name" value="Pep_chain_release_fac_I"/>
</dbReference>
<dbReference type="EMBL" id="MH460829">
    <property type="protein sequence ID" value="AXF40715.1"/>
    <property type="molecule type" value="Genomic_DNA"/>
</dbReference>
<keyword evidence="2" id="KW-0488">Methylation</keyword>
<dbReference type="PANTHER" id="PTHR43804">
    <property type="entry name" value="LD18447P"/>
    <property type="match status" value="1"/>
</dbReference>
<comment type="similarity">
    <text evidence="1">Belongs to the prokaryotic/mitochondrial release factor family.</text>
</comment>
<evidence type="ECO:0000256" key="1">
    <source>
        <dbReference type="ARBA" id="ARBA00010835"/>
    </source>
</evidence>
<reference evidence="5" key="1">
    <citation type="submission" date="2018-06" db="EMBL/GenBank/DDBJ databases">
        <title>Whole genome analysis of phage vB_ApiM_fHyAci03 infecting Acinetobacter pittii.</title>
        <authorList>
            <person name="Kiljunen S."/>
            <person name="Wicklund A."/>
            <person name="Skurnik M."/>
        </authorList>
    </citation>
    <scope>NUCLEOTIDE SEQUENCE [LARGE SCALE GENOMIC DNA]</scope>
</reference>
<evidence type="ECO:0000313" key="4">
    <source>
        <dbReference type="EMBL" id="AXF40715.1"/>
    </source>
</evidence>
<dbReference type="PANTHER" id="PTHR43804:SF7">
    <property type="entry name" value="LD18447P"/>
    <property type="match status" value="1"/>
</dbReference>
<dbReference type="Gene3D" id="3.30.160.20">
    <property type="match status" value="1"/>
</dbReference>
<gene>
    <name evidence="4" type="ORF">Ac3_151</name>
</gene>
<dbReference type="SUPFAM" id="SSF75620">
    <property type="entry name" value="Release factor"/>
    <property type="match status" value="1"/>
</dbReference>
<dbReference type="Proteomes" id="UP000255697">
    <property type="component" value="Segment"/>
</dbReference>
<evidence type="ECO:0000259" key="3">
    <source>
        <dbReference type="Pfam" id="PF00472"/>
    </source>
</evidence>
<evidence type="ECO:0000256" key="2">
    <source>
        <dbReference type="ARBA" id="ARBA00022481"/>
    </source>
</evidence>